<evidence type="ECO:0000313" key="2">
    <source>
        <dbReference type="Proteomes" id="UP000243975"/>
    </source>
</evidence>
<keyword evidence="2" id="KW-1185">Reference proteome</keyword>
<dbReference type="GO" id="GO:0007623">
    <property type="term" value="P:circadian rhythm"/>
    <property type="evidence" value="ECO:0007669"/>
    <property type="project" value="InterPro"/>
</dbReference>
<sequence length="712" mass="79127">MKYEIKTVANIETRRLLGLSANVGFNDVFADERRKKIRWRRLWPAGTPNKWIPRELLKTTNLLPVGPSIRRGTCKLQSWTNETTETDHTSSSVSPVHESLHTLSLLQATMGLEQSNLPHITLFNTLVSSFSNGKVVAAVLRFSERDSNALNMKRNMLQKDLWSHTPHDVFSALYDGQTGKDMSSLAFDDTRISSYCFKSSNITSNSEVCKDDLTLNGSLSIADSNSYAYQLNHIPPTDDLNFFNSCADKESSDLLYNDWPDVGNFEEVGRMLRSCSSSFGLGVTGNNDEMDWFTQEDSTVGCEEVLKMDFKFPCSETSALINISQDHGTPESDDKRFGYKFENKDEIQLKDQVGPVMINLQKKQPKYHHTEGKKEGQCLGHDGSSCYVCDLKNNNVPISSVDESYRVFATVGYQHQERNLELKSSGYMQNNTYLHPSYGHITNQTTACPVPTGMKSECNGLTSPSQKESSYVSNQVHSMETSGDPSLQETIVKVDDGRNLHQLQRYQTSFTGSPRQMGMMLQSSKCDLISAQKQVYMSATELKNRSDLEGFRHGASAEIGLLNVPESSSLSSGSDDISLEATILLQLQQVMEHLDLKTKSCIKDSLYRLARSAEQRHNRAGLSSSTADYADIGRPVVTAGTSKCTGFLDIESNTNPIDRSLAHLLFHRPSDSSTLPASSPLKPSPKMHGFITSPPAVNVKLDCHEEAANTCN</sequence>
<accession>A0A118K6M9</accession>
<protein>
    <recommendedName>
        <fullName evidence="3">Protein LNK1</fullName>
    </recommendedName>
</protein>
<reference evidence="1 2" key="1">
    <citation type="journal article" date="2016" name="Sci. Rep.">
        <title>The genome sequence of the outbreeding globe artichoke constructed de novo incorporating a phase-aware low-pass sequencing strategy of F1 progeny.</title>
        <authorList>
            <person name="Scaglione D."/>
            <person name="Reyes-Chin-Wo S."/>
            <person name="Acquadro A."/>
            <person name="Froenicke L."/>
            <person name="Portis E."/>
            <person name="Beitel C."/>
            <person name="Tirone M."/>
            <person name="Mauro R."/>
            <person name="Lo Monaco A."/>
            <person name="Mauromicale G."/>
            <person name="Faccioli P."/>
            <person name="Cattivelli L."/>
            <person name="Rieseberg L."/>
            <person name="Michelmore R."/>
            <person name="Lanteri S."/>
        </authorList>
    </citation>
    <scope>NUCLEOTIDE SEQUENCE [LARGE SCALE GENOMIC DNA]</scope>
    <source>
        <strain evidence="1">2C</strain>
    </source>
</reference>
<dbReference type="Proteomes" id="UP000243975">
    <property type="component" value="Unassembled WGS sequence"/>
</dbReference>
<name>A0A118K6M9_CYNCS</name>
<dbReference type="GO" id="GO:0006355">
    <property type="term" value="P:regulation of DNA-templated transcription"/>
    <property type="evidence" value="ECO:0007669"/>
    <property type="project" value="InterPro"/>
</dbReference>
<comment type="caution">
    <text evidence="1">The sequence shown here is derived from an EMBL/GenBank/DDBJ whole genome shotgun (WGS) entry which is preliminary data.</text>
</comment>
<dbReference type="Gramene" id="KVI10935">
    <property type="protein sequence ID" value="KVI10935"/>
    <property type="gene ID" value="Ccrd_010663"/>
</dbReference>
<dbReference type="EMBL" id="LEKV01000974">
    <property type="protein sequence ID" value="KVI10935.1"/>
    <property type="molecule type" value="Genomic_DNA"/>
</dbReference>
<dbReference type="OMA" id="EGTNKCT"/>
<organism evidence="1 2">
    <name type="scientific">Cynara cardunculus var. scolymus</name>
    <name type="common">Globe artichoke</name>
    <name type="synonym">Cynara scolymus</name>
    <dbReference type="NCBI Taxonomy" id="59895"/>
    <lineage>
        <taxon>Eukaryota</taxon>
        <taxon>Viridiplantae</taxon>
        <taxon>Streptophyta</taxon>
        <taxon>Embryophyta</taxon>
        <taxon>Tracheophyta</taxon>
        <taxon>Spermatophyta</taxon>
        <taxon>Magnoliopsida</taxon>
        <taxon>eudicotyledons</taxon>
        <taxon>Gunneridae</taxon>
        <taxon>Pentapetalae</taxon>
        <taxon>asterids</taxon>
        <taxon>campanulids</taxon>
        <taxon>Asterales</taxon>
        <taxon>Asteraceae</taxon>
        <taxon>Carduoideae</taxon>
        <taxon>Cardueae</taxon>
        <taxon>Carduinae</taxon>
        <taxon>Cynara</taxon>
    </lineage>
</organism>
<dbReference type="InterPro" id="IPR039928">
    <property type="entry name" value="LNK"/>
</dbReference>
<dbReference type="PANTHER" id="PTHR33334:SF8">
    <property type="entry name" value="PROTEIN LNK1"/>
    <property type="match status" value="1"/>
</dbReference>
<evidence type="ECO:0008006" key="3">
    <source>
        <dbReference type="Google" id="ProtNLM"/>
    </source>
</evidence>
<proteinExistence type="predicted"/>
<evidence type="ECO:0000313" key="1">
    <source>
        <dbReference type="EMBL" id="KVI10935.1"/>
    </source>
</evidence>
<dbReference type="PANTHER" id="PTHR33334">
    <property type="entry name" value="PROTEIN LNK1"/>
    <property type="match status" value="1"/>
</dbReference>
<dbReference type="STRING" id="59895.A0A118K6M9"/>
<gene>
    <name evidence="1" type="ORF">Ccrd_010663</name>
</gene>
<dbReference type="AlphaFoldDB" id="A0A118K6M9"/>